<dbReference type="Proteomes" id="UP000266723">
    <property type="component" value="Unassembled WGS sequence"/>
</dbReference>
<protein>
    <submittedName>
        <fullName evidence="1">Uncharacterized protein</fullName>
    </submittedName>
</protein>
<proteinExistence type="predicted"/>
<sequence length="199" mass="22064">MSETLQSLRSDLVRAGSVATAPTRSWVGRYVANDRVACETFYDTVMLPLMAFCSGPLSASRFTLKAVCFGRMLETSVLGLGQDLGLLLVLEGAMTNSTYVSRFSFILIPYRFKVRDRGGRLIIMEWKKIVFSRIAKDVVGKGPDHGTFVLRLSSKRMLNSGWEAGSLRWMGDGSILSVRKKTGWKDGEDGRLAVPFNPI</sequence>
<evidence type="ECO:0000313" key="1">
    <source>
        <dbReference type="EMBL" id="KAF3545366.1"/>
    </source>
</evidence>
<accession>A0ABQ7C0U2</accession>
<keyword evidence="2" id="KW-1185">Reference proteome</keyword>
<gene>
    <name evidence="1" type="ORF">DY000_02006689</name>
</gene>
<dbReference type="EMBL" id="QGKV02000832">
    <property type="protein sequence ID" value="KAF3545366.1"/>
    <property type="molecule type" value="Genomic_DNA"/>
</dbReference>
<name>A0ABQ7C0U2_BRACR</name>
<evidence type="ECO:0000313" key="2">
    <source>
        <dbReference type="Proteomes" id="UP000266723"/>
    </source>
</evidence>
<reference evidence="1 2" key="1">
    <citation type="journal article" date="2020" name="BMC Genomics">
        <title>Intraspecific diversification of the crop wild relative Brassica cretica Lam. using demographic model selection.</title>
        <authorList>
            <person name="Kioukis A."/>
            <person name="Michalopoulou V.A."/>
            <person name="Briers L."/>
            <person name="Pirintsos S."/>
            <person name="Studholme D.J."/>
            <person name="Pavlidis P."/>
            <person name="Sarris P.F."/>
        </authorList>
    </citation>
    <scope>NUCLEOTIDE SEQUENCE [LARGE SCALE GENOMIC DNA]</scope>
    <source>
        <strain evidence="2">cv. PFS-1207/04</strain>
    </source>
</reference>
<comment type="caution">
    <text evidence="1">The sequence shown here is derived from an EMBL/GenBank/DDBJ whole genome shotgun (WGS) entry which is preliminary data.</text>
</comment>
<organism evidence="1 2">
    <name type="scientific">Brassica cretica</name>
    <name type="common">Mustard</name>
    <dbReference type="NCBI Taxonomy" id="69181"/>
    <lineage>
        <taxon>Eukaryota</taxon>
        <taxon>Viridiplantae</taxon>
        <taxon>Streptophyta</taxon>
        <taxon>Embryophyta</taxon>
        <taxon>Tracheophyta</taxon>
        <taxon>Spermatophyta</taxon>
        <taxon>Magnoliopsida</taxon>
        <taxon>eudicotyledons</taxon>
        <taxon>Gunneridae</taxon>
        <taxon>Pentapetalae</taxon>
        <taxon>rosids</taxon>
        <taxon>malvids</taxon>
        <taxon>Brassicales</taxon>
        <taxon>Brassicaceae</taxon>
        <taxon>Brassiceae</taxon>
        <taxon>Brassica</taxon>
    </lineage>
</organism>